<dbReference type="Pfam" id="PF13365">
    <property type="entry name" value="Trypsin_2"/>
    <property type="match status" value="1"/>
</dbReference>
<dbReference type="InterPro" id="IPR009003">
    <property type="entry name" value="Peptidase_S1_PA"/>
</dbReference>
<keyword evidence="4" id="KW-0812">Transmembrane</keyword>
<keyword evidence="4" id="KW-1133">Transmembrane helix</keyword>
<dbReference type="Proteomes" id="UP000301475">
    <property type="component" value="Chromosome"/>
</dbReference>
<keyword evidence="7" id="KW-1185">Reference proteome</keyword>
<dbReference type="KEGG" id="ruj:E5Z56_04000"/>
<dbReference type="GO" id="GO:0004252">
    <property type="term" value="F:serine-type endopeptidase activity"/>
    <property type="evidence" value="ECO:0007669"/>
    <property type="project" value="InterPro"/>
</dbReference>
<evidence type="ECO:0000256" key="2">
    <source>
        <dbReference type="ARBA" id="ARBA00022801"/>
    </source>
</evidence>
<sequence length="549" mass="59054">MENNNDFELNNPTPAPIPEPLPELQKKTKDGGFNGVANRFCTDKKPSPVKEMPIFTVGEERPNRPDDTFSFTPKKEKNIVAEKSTEEKPNNNGFLSDPKPIETTDNSENIEKNVVGKFNVPTVQKKSSKKGVTILITVIVTVLIMTGGFFAYSVLTGSKGLSVKVEGNTSGNMYEQQATNPAGGNYTSDYTFDQYYNDLVKNAVNSTTTTNTTAKDYTDKNFDGIIIDTKSSGEKSAQSAYEKVSDSTVAILTFEDKISSEENAKGQGTGIIVSSDGYIVTNSHVIGDSKTAYKYQVINNDGKKYTANVVGYDTRTDLAVLKIKGKNLKPVHFVKKSHLQVGEDIIAVGNPGGLDFQNSLTKGIVSAKDRTLDDSTVSYIQTDAAVNPGNSGGPLCNLYGEVIGITTAKINSATYEGMGFAIPSDTVETVVNNIIKYGYVENRVRLGIVGVAVDETASTALGIPEGILITEIADDGSFANSSAKPKNIITKVDGTRVKTFNQVYSVLAKHKVGDKINVEICKVDSSNPSNSKTATINVTLVADKGETQK</sequence>
<dbReference type="InterPro" id="IPR001478">
    <property type="entry name" value="PDZ"/>
</dbReference>
<dbReference type="Gene3D" id="2.40.10.120">
    <property type="match status" value="1"/>
</dbReference>
<dbReference type="SUPFAM" id="SSF50156">
    <property type="entry name" value="PDZ domain-like"/>
    <property type="match status" value="1"/>
</dbReference>
<dbReference type="GO" id="GO:0006508">
    <property type="term" value="P:proteolysis"/>
    <property type="evidence" value="ECO:0007669"/>
    <property type="project" value="UniProtKB-KW"/>
</dbReference>
<feature type="region of interest" description="Disordered" evidence="3">
    <location>
        <begin position="79"/>
        <end position="105"/>
    </location>
</feature>
<feature type="domain" description="PDZ" evidence="5">
    <location>
        <begin position="447"/>
        <end position="524"/>
    </location>
</feature>
<dbReference type="OrthoDB" id="9758917at2"/>
<feature type="region of interest" description="Disordered" evidence="3">
    <location>
        <begin position="1"/>
        <end position="50"/>
    </location>
</feature>
<dbReference type="InterPro" id="IPR036034">
    <property type="entry name" value="PDZ_sf"/>
</dbReference>
<evidence type="ECO:0000256" key="3">
    <source>
        <dbReference type="SAM" id="MobiDB-lite"/>
    </source>
</evidence>
<dbReference type="PANTHER" id="PTHR43343">
    <property type="entry name" value="PEPTIDASE S12"/>
    <property type="match status" value="1"/>
</dbReference>
<feature type="compositionally biased region" description="Basic and acidic residues" evidence="3">
    <location>
        <begin position="79"/>
        <end position="89"/>
    </location>
</feature>
<evidence type="ECO:0000313" key="7">
    <source>
        <dbReference type="Proteomes" id="UP000301475"/>
    </source>
</evidence>
<dbReference type="SMART" id="SM00228">
    <property type="entry name" value="PDZ"/>
    <property type="match status" value="1"/>
</dbReference>
<evidence type="ECO:0000256" key="1">
    <source>
        <dbReference type="ARBA" id="ARBA00022670"/>
    </source>
</evidence>
<organism evidence="6 7">
    <name type="scientific">Ruminococcus bovis</name>
    <dbReference type="NCBI Taxonomy" id="2564099"/>
    <lineage>
        <taxon>Bacteria</taxon>
        <taxon>Bacillati</taxon>
        <taxon>Bacillota</taxon>
        <taxon>Clostridia</taxon>
        <taxon>Eubacteriales</taxon>
        <taxon>Oscillospiraceae</taxon>
        <taxon>Ruminococcus</taxon>
    </lineage>
</organism>
<dbReference type="InterPro" id="IPR051201">
    <property type="entry name" value="Chloro_Bact_Ser_Proteases"/>
</dbReference>
<dbReference type="InterPro" id="IPR001940">
    <property type="entry name" value="Peptidase_S1C"/>
</dbReference>
<keyword evidence="4" id="KW-0472">Membrane</keyword>
<keyword evidence="1 6" id="KW-0645">Protease</keyword>
<dbReference type="PANTHER" id="PTHR43343:SF3">
    <property type="entry name" value="PROTEASE DO-LIKE 8, CHLOROPLASTIC"/>
    <property type="match status" value="1"/>
</dbReference>
<evidence type="ECO:0000313" key="6">
    <source>
        <dbReference type="EMBL" id="QCT06574.1"/>
    </source>
</evidence>
<feature type="transmembrane region" description="Helical" evidence="4">
    <location>
        <begin position="132"/>
        <end position="155"/>
    </location>
</feature>
<dbReference type="SUPFAM" id="SSF50494">
    <property type="entry name" value="Trypsin-like serine proteases"/>
    <property type="match status" value="1"/>
</dbReference>
<dbReference type="RefSeq" id="WP_138156636.1">
    <property type="nucleotide sequence ID" value="NZ_CP039381.1"/>
</dbReference>
<reference evidence="6 7" key="1">
    <citation type="submission" date="2019-04" db="EMBL/GenBank/DDBJ databases">
        <authorList>
            <person name="Embree M."/>
            <person name="Gaffney J.R."/>
        </authorList>
    </citation>
    <scope>NUCLEOTIDE SEQUENCE [LARGE SCALE GENOMIC DNA]</scope>
    <source>
        <strain evidence="6 7">JE7A12</strain>
    </source>
</reference>
<dbReference type="PRINTS" id="PR00834">
    <property type="entry name" value="PROTEASES2C"/>
</dbReference>
<protein>
    <submittedName>
        <fullName evidence="6">Trypsin-like serine protease</fullName>
    </submittedName>
</protein>
<keyword evidence="2" id="KW-0378">Hydrolase</keyword>
<dbReference type="AlphaFoldDB" id="A0A4P8XVY2"/>
<dbReference type="Gene3D" id="2.30.42.10">
    <property type="match status" value="1"/>
</dbReference>
<dbReference type="EMBL" id="CP039381">
    <property type="protein sequence ID" value="QCT06574.1"/>
    <property type="molecule type" value="Genomic_DNA"/>
</dbReference>
<gene>
    <name evidence="6" type="ORF">E5Z56_04000</name>
</gene>
<proteinExistence type="predicted"/>
<dbReference type="Pfam" id="PF13180">
    <property type="entry name" value="PDZ_2"/>
    <property type="match status" value="1"/>
</dbReference>
<name>A0A4P8XVY2_9FIRM</name>
<evidence type="ECO:0000256" key="4">
    <source>
        <dbReference type="SAM" id="Phobius"/>
    </source>
</evidence>
<evidence type="ECO:0000259" key="5">
    <source>
        <dbReference type="SMART" id="SM00228"/>
    </source>
</evidence>
<accession>A0A4P8XVY2</accession>